<evidence type="ECO:0000313" key="2">
    <source>
        <dbReference type="EMBL" id="QQP34921.1"/>
    </source>
</evidence>
<gene>
    <name evidence="2" type="ORF">FKW44_022976</name>
</gene>
<sequence length="69" mass="7552">GSGYILGSEMSNLAGDWRWGLRVTPILGFIAVLMILFLLKDPNRGESEGHGNEIEATTYLQDLKDLGSN</sequence>
<feature type="non-terminal residue" evidence="2">
    <location>
        <position position="1"/>
    </location>
</feature>
<dbReference type="AlphaFoldDB" id="A0A7T8GNV3"/>
<protein>
    <submittedName>
        <fullName evidence="2">Protein spinsterlike</fullName>
    </submittedName>
</protein>
<keyword evidence="1" id="KW-1133">Transmembrane helix</keyword>
<keyword evidence="1" id="KW-0812">Transmembrane</keyword>
<reference evidence="3" key="1">
    <citation type="submission" date="2021-01" db="EMBL/GenBank/DDBJ databases">
        <title>Caligus Genome Assembly.</title>
        <authorList>
            <person name="Gallardo-Escarate C."/>
        </authorList>
    </citation>
    <scope>NUCLEOTIDE SEQUENCE [LARGE SCALE GENOMIC DNA]</scope>
</reference>
<feature type="transmembrane region" description="Helical" evidence="1">
    <location>
        <begin position="19"/>
        <end position="39"/>
    </location>
</feature>
<evidence type="ECO:0000313" key="3">
    <source>
        <dbReference type="Proteomes" id="UP000595437"/>
    </source>
</evidence>
<dbReference type="OrthoDB" id="6770063at2759"/>
<dbReference type="EMBL" id="CP045906">
    <property type="protein sequence ID" value="QQP34921.1"/>
    <property type="molecule type" value="Genomic_DNA"/>
</dbReference>
<keyword evidence="1" id="KW-0472">Membrane</keyword>
<name>A0A7T8GNV3_CALRO</name>
<evidence type="ECO:0000256" key="1">
    <source>
        <dbReference type="SAM" id="Phobius"/>
    </source>
</evidence>
<feature type="non-terminal residue" evidence="2">
    <location>
        <position position="69"/>
    </location>
</feature>
<proteinExistence type="predicted"/>
<accession>A0A7T8GNV3</accession>
<dbReference type="Proteomes" id="UP000595437">
    <property type="component" value="Chromosome 17"/>
</dbReference>
<organism evidence="2 3">
    <name type="scientific">Caligus rogercresseyi</name>
    <name type="common">Sea louse</name>
    <dbReference type="NCBI Taxonomy" id="217165"/>
    <lineage>
        <taxon>Eukaryota</taxon>
        <taxon>Metazoa</taxon>
        <taxon>Ecdysozoa</taxon>
        <taxon>Arthropoda</taxon>
        <taxon>Crustacea</taxon>
        <taxon>Multicrustacea</taxon>
        <taxon>Hexanauplia</taxon>
        <taxon>Copepoda</taxon>
        <taxon>Siphonostomatoida</taxon>
        <taxon>Caligidae</taxon>
        <taxon>Caligus</taxon>
    </lineage>
</organism>
<keyword evidence="3" id="KW-1185">Reference proteome</keyword>